<dbReference type="EMBL" id="BAAABX010000042">
    <property type="protein sequence ID" value="GAA0411924.1"/>
    <property type="molecule type" value="Genomic_DNA"/>
</dbReference>
<feature type="chain" id="PRO_5045075476" description="DUF1090 family protein" evidence="1">
    <location>
        <begin position="30"/>
        <end position="94"/>
    </location>
</feature>
<organism evidence="2 3">
    <name type="scientific">Streptomyces luteireticuli</name>
    <dbReference type="NCBI Taxonomy" id="173858"/>
    <lineage>
        <taxon>Bacteria</taxon>
        <taxon>Bacillati</taxon>
        <taxon>Actinomycetota</taxon>
        <taxon>Actinomycetes</taxon>
        <taxon>Kitasatosporales</taxon>
        <taxon>Streptomycetaceae</taxon>
        <taxon>Streptomyces</taxon>
    </lineage>
</organism>
<evidence type="ECO:0000313" key="3">
    <source>
        <dbReference type="Proteomes" id="UP001500879"/>
    </source>
</evidence>
<keyword evidence="1" id="KW-0732">Signal</keyword>
<feature type="signal peptide" evidence="1">
    <location>
        <begin position="1"/>
        <end position="29"/>
    </location>
</feature>
<dbReference type="RefSeq" id="WP_344025501.1">
    <property type="nucleotide sequence ID" value="NZ_BAAABX010000042.1"/>
</dbReference>
<sequence>MRRRISALAVTAALAGGVLLGTAPVEASAAGHTVTCNYPKMRQEIAQLKAKANRLKHEGEYAAAKRTLAQANAIQRKLNMCEDAERKSSPKFPA</sequence>
<proteinExistence type="predicted"/>
<evidence type="ECO:0000256" key="1">
    <source>
        <dbReference type="SAM" id="SignalP"/>
    </source>
</evidence>
<gene>
    <name evidence="2" type="ORF">GCM10010357_36310</name>
</gene>
<keyword evidence="3" id="KW-1185">Reference proteome</keyword>
<evidence type="ECO:0000313" key="2">
    <source>
        <dbReference type="EMBL" id="GAA0411924.1"/>
    </source>
</evidence>
<reference evidence="2 3" key="1">
    <citation type="journal article" date="2019" name="Int. J. Syst. Evol. Microbiol.">
        <title>The Global Catalogue of Microorganisms (GCM) 10K type strain sequencing project: providing services to taxonomists for standard genome sequencing and annotation.</title>
        <authorList>
            <consortium name="The Broad Institute Genomics Platform"/>
            <consortium name="The Broad Institute Genome Sequencing Center for Infectious Disease"/>
            <person name="Wu L."/>
            <person name="Ma J."/>
        </authorList>
    </citation>
    <scope>NUCLEOTIDE SEQUENCE [LARGE SCALE GENOMIC DNA]</scope>
    <source>
        <strain evidence="2 3">JCM 4788</strain>
    </source>
</reference>
<name>A0ABN0YVT2_9ACTN</name>
<accession>A0ABN0YVT2</accession>
<comment type="caution">
    <text evidence="2">The sequence shown here is derived from an EMBL/GenBank/DDBJ whole genome shotgun (WGS) entry which is preliminary data.</text>
</comment>
<evidence type="ECO:0008006" key="4">
    <source>
        <dbReference type="Google" id="ProtNLM"/>
    </source>
</evidence>
<protein>
    <recommendedName>
        <fullName evidence="4">DUF1090 family protein</fullName>
    </recommendedName>
</protein>
<dbReference type="Proteomes" id="UP001500879">
    <property type="component" value="Unassembled WGS sequence"/>
</dbReference>